<dbReference type="NCBIfam" id="NF041499">
    <property type="entry name" value="MobP3"/>
    <property type="match status" value="1"/>
</dbReference>
<dbReference type="InterPro" id="IPR050767">
    <property type="entry name" value="Sel1_AlgK"/>
</dbReference>
<dbReference type="Pfam" id="PF08238">
    <property type="entry name" value="Sel1"/>
    <property type="match status" value="2"/>
</dbReference>
<dbReference type="GO" id="GO:0036503">
    <property type="term" value="P:ERAD pathway"/>
    <property type="evidence" value="ECO:0007669"/>
    <property type="project" value="TreeGrafter"/>
</dbReference>
<dbReference type="InterPro" id="IPR041073">
    <property type="entry name" value="MobL"/>
</dbReference>
<dbReference type="InterPro" id="IPR048102">
    <property type="entry name" value="MobP3"/>
</dbReference>
<dbReference type="Pfam" id="PF18555">
    <property type="entry name" value="MobL"/>
    <property type="match status" value="1"/>
</dbReference>
<proteinExistence type="predicted"/>
<accession>A0A921GCK4</accession>
<name>A0A921GCK4_9FIRM</name>
<dbReference type="InterPro" id="IPR006597">
    <property type="entry name" value="Sel1-like"/>
</dbReference>
<dbReference type="AlphaFoldDB" id="A0A921GCK4"/>
<dbReference type="Proteomes" id="UP000749320">
    <property type="component" value="Unassembled WGS sequence"/>
</dbReference>
<dbReference type="SMART" id="SM00671">
    <property type="entry name" value="SEL1"/>
    <property type="match status" value="4"/>
</dbReference>
<organism evidence="1 2">
    <name type="scientific">Thomasclavelia spiroformis</name>
    <dbReference type="NCBI Taxonomy" id="29348"/>
    <lineage>
        <taxon>Bacteria</taxon>
        <taxon>Bacillati</taxon>
        <taxon>Bacillota</taxon>
        <taxon>Erysipelotrichia</taxon>
        <taxon>Erysipelotrichales</taxon>
        <taxon>Coprobacillaceae</taxon>
        <taxon>Thomasclavelia</taxon>
    </lineage>
</organism>
<sequence>MSQLIVKWRYLGAHSKTNAKNLIKYIAKREGVEFTDECWRGKKVTKYQEELIKQLINDFPSAINSEEYKVYFEKQTRGAASDLITQTLDYNLDMAAKRENYVDYIAHRPGVETYGKHGLFSDVNVPVDNLDRIANRIANQKDNVHTYIISLSREDAVRLGYDNAENWMGLIRENKMNFAKALGIPYSDLEWYGAFHNESYHPHVHLVMFSKNQKAFITKDRLENLKMNLSRQIFAGDRIEIYKEQNKLRSQMSETVKDKIDLLISSINNGKFQNDNIEKTLIELSKLLENYKGKTVYGYLPQPMKKKINFIIDELEKDENISELYNLWCKYNDKIIEMYQQTKAEYIPLSQNKTFKPLKNIIIREALNICMGNISFNDVLDENDEPVEEEYSGKTFYETHPGLYEYQMAKRHLDASAESCDLNLGIQYLMQSADIGYEYALYKLGKFYISGKFVKKDLHKAEELLAKASNMNNCYAQFSLAKLYLDTNSGLFDSKKGLYFLFKSASGGYKFALYQLGKIYYKGQYVEKDIKKAKDYFNQAIEKDCKCAEKLLEYINNNSKEWQSYTAVLAVLNDLSKLFKKEFDNKYKFVQRVDRKMLQRINEKKQALGLRINKFD</sequence>
<evidence type="ECO:0000313" key="2">
    <source>
        <dbReference type="Proteomes" id="UP000749320"/>
    </source>
</evidence>
<evidence type="ECO:0000313" key="1">
    <source>
        <dbReference type="EMBL" id="HJF40775.1"/>
    </source>
</evidence>
<dbReference type="EMBL" id="DYWV01000253">
    <property type="protein sequence ID" value="HJF40775.1"/>
    <property type="molecule type" value="Genomic_DNA"/>
</dbReference>
<gene>
    <name evidence="1" type="primary">mobL</name>
    <name evidence="1" type="ORF">K8V91_07610</name>
</gene>
<reference evidence="1" key="1">
    <citation type="journal article" date="2021" name="PeerJ">
        <title>Extensive microbial diversity within the chicken gut microbiome revealed by metagenomics and culture.</title>
        <authorList>
            <person name="Gilroy R."/>
            <person name="Ravi A."/>
            <person name="Getino M."/>
            <person name="Pursley I."/>
            <person name="Horton D.L."/>
            <person name="Alikhan N.F."/>
            <person name="Baker D."/>
            <person name="Gharbi K."/>
            <person name="Hall N."/>
            <person name="Watson M."/>
            <person name="Adriaenssens E.M."/>
            <person name="Foster-Nyarko E."/>
            <person name="Jarju S."/>
            <person name="Secka A."/>
            <person name="Antonio M."/>
            <person name="Oren A."/>
            <person name="Chaudhuri R.R."/>
            <person name="La Ragione R."/>
            <person name="Hildebrand F."/>
            <person name="Pallen M.J."/>
        </authorList>
    </citation>
    <scope>NUCLEOTIDE SEQUENCE</scope>
    <source>
        <strain evidence="1">CHK193-16274</strain>
    </source>
</reference>
<comment type="caution">
    <text evidence="1">The sequence shown here is derived from an EMBL/GenBank/DDBJ whole genome shotgun (WGS) entry which is preliminary data.</text>
</comment>
<protein>
    <submittedName>
        <fullName evidence="1">Relaxase MobL</fullName>
    </submittedName>
</protein>
<dbReference type="PANTHER" id="PTHR11102">
    <property type="entry name" value="SEL-1-LIKE PROTEIN"/>
    <property type="match status" value="1"/>
</dbReference>
<dbReference type="PANTHER" id="PTHR11102:SF147">
    <property type="entry name" value="SEL1L ADAPTOR SUBUNIT OF ERAD E3 UBIQUITIN LIGASE"/>
    <property type="match status" value="1"/>
</dbReference>
<reference evidence="1" key="2">
    <citation type="submission" date="2021-09" db="EMBL/GenBank/DDBJ databases">
        <authorList>
            <person name="Gilroy R."/>
        </authorList>
    </citation>
    <scope>NUCLEOTIDE SEQUENCE</scope>
    <source>
        <strain evidence="1">CHK193-16274</strain>
    </source>
</reference>
<dbReference type="SUPFAM" id="SSF81901">
    <property type="entry name" value="HCP-like"/>
    <property type="match status" value="1"/>
</dbReference>
<dbReference type="Gene3D" id="1.25.40.10">
    <property type="entry name" value="Tetratricopeptide repeat domain"/>
    <property type="match status" value="1"/>
</dbReference>
<dbReference type="InterPro" id="IPR011990">
    <property type="entry name" value="TPR-like_helical_dom_sf"/>
</dbReference>